<evidence type="ECO:0000256" key="3">
    <source>
        <dbReference type="ARBA" id="ARBA00022553"/>
    </source>
</evidence>
<proteinExistence type="inferred from homology"/>
<comment type="similarity">
    <text evidence="1">Belongs to the protein kinase superfamily. AGC Ser/Thr protein kinase family. RAC subfamily.</text>
</comment>
<dbReference type="InterPro" id="IPR000626">
    <property type="entry name" value="Ubiquitin-like_dom"/>
</dbReference>
<dbReference type="PROSITE" id="PS50297">
    <property type="entry name" value="ANK_REP_REGION"/>
    <property type="match status" value="1"/>
</dbReference>
<dbReference type="InterPro" id="IPR036770">
    <property type="entry name" value="Ankyrin_rpt-contain_sf"/>
</dbReference>
<evidence type="ECO:0000256" key="2">
    <source>
        <dbReference type="ARBA" id="ARBA00022527"/>
    </source>
</evidence>
<dbReference type="InterPro" id="IPR011009">
    <property type="entry name" value="Kinase-like_dom_sf"/>
</dbReference>
<keyword evidence="3" id="KW-0597">Phosphoprotein</keyword>
<dbReference type="SUPFAM" id="SSF54236">
    <property type="entry name" value="Ubiquitin-like"/>
    <property type="match status" value="1"/>
</dbReference>
<dbReference type="InterPro" id="IPR000719">
    <property type="entry name" value="Prot_kinase_dom"/>
</dbReference>
<evidence type="ECO:0000256" key="1">
    <source>
        <dbReference type="ARBA" id="ARBA00006935"/>
    </source>
</evidence>
<dbReference type="FunFam" id="1.10.510.10:FF:000008">
    <property type="entry name" value="Non-specific serine/threonine protein kinase"/>
    <property type="match status" value="1"/>
</dbReference>
<dbReference type="OrthoDB" id="430364at2759"/>
<dbReference type="InterPro" id="IPR001849">
    <property type="entry name" value="PH_domain"/>
</dbReference>
<dbReference type="PROSITE" id="PS50088">
    <property type="entry name" value="ANK_REPEAT"/>
    <property type="match status" value="2"/>
</dbReference>
<keyword evidence="5 9" id="KW-0547">Nucleotide-binding</keyword>
<dbReference type="GO" id="GO:0004674">
    <property type="term" value="F:protein serine/threonine kinase activity"/>
    <property type="evidence" value="ECO:0007669"/>
    <property type="project" value="UniProtKB-KW"/>
</dbReference>
<dbReference type="SMART" id="SM00248">
    <property type="entry name" value="ANK"/>
    <property type="match status" value="3"/>
</dbReference>
<dbReference type="Gene3D" id="3.10.20.90">
    <property type="entry name" value="Phosphatidylinositol 3-kinase Catalytic Subunit, Chain A, domain 1"/>
    <property type="match status" value="1"/>
</dbReference>
<dbReference type="InterPro" id="IPR045270">
    <property type="entry name" value="STKc_AGC"/>
</dbReference>
<dbReference type="CDD" id="cd17039">
    <property type="entry name" value="Ubl_ubiquitin_like"/>
    <property type="match status" value="1"/>
</dbReference>
<dbReference type="SMART" id="SM00233">
    <property type="entry name" value="PH"/>
    <property type="match status" value="1"/>
</dbReference>
<dbReference type="Pfam" id="PF12796">
    <property type="entry name" value="Ank_2"/>
    <property type="match status" value="1"/>
</dbReference>
<dbReference type="EMBL" id="MPUH01000210">
    <property type="protein sequence ID" value="OMJ86312.1"/>
    <property type="molecule type" value="Genomic_DNA"/>
</dbReference>
<keyword evidence="4" id="KW-0808">Transferase</keyword>
<feature type="repeat" description="ANK" evidence="8">
    <location>
        <begin position="158"/>
        <end position="190"/>
    </location>
</feature>
<dbReference type="GO" id="GO:0005524">
    <property type="term" value="F:ATP binding"/>
    <property type="evidence" value="ECO:0007669"/>
    <property type="project" value="UniProtKB-UniRule"/>
</dbReference>
<organism evidence="12 13">
    <name type="scientific">Stentor coeruleus</name>
    <dbReference type="NCBI Taxonomy" id="5963"/>
    <lineage>
        <taxon>Eukaryota</taxon>
        <taxon>Sar</taxon>
        <taxon>Alveolata</taxon>
        <taxon>Ciliophora</taxon>
        <taxon>Postciliodesmatophora</taxon>
        <taxon>Heterotrichea</taxon>
        <taxon>Heterotrichida</taxon>
        <taxon>Stentoridae</taxon>
        <taxon>Stentor</taxon>
    </lineage>
</organism>
<sequence length="764" mass="87328">MELTIKVLQNDIVSGNTLTIIIEPSNTVLDLKNAISSITHCEISYMRILMLKDFNEILLTDDNLLQNYDINPNSKLMLDIFSIISLQELEVRERISLKKESSEQQQPLPQKDWLGLIVEKIKIGSLTGMLQIIGEYEREKAGNLIEEDDDLLSMCTSDGSTPLHYACALGHSNIVQLLVARQVNPNRENSDHFTPLMLGCKEKHIECVRSLLKHPRIQVNKMTEEQNSALHKACKSGVAIIVQMLIEHKASMILEDQNMMIPLQYATSNEIFDLIPRYMGEIELQKVRGEYKKMTAESMEGDLYLTGDLMIHDKLLYVALDTETGNFMCFNDKNDWEKGGRPLVHIKIALIWDVKYSVGLPFGNKDAECFTLKTREGNFKFYSNDKDTIEEWIDAITKGIEYCQVNKIGLSHSISVIGFNNEISEDVLMKNHLDQDRVINFRSFTVLEEIGSGSFGKVYKVIKNDTKQVFALKQLNKEFLIKQKQLKYAIGECKILAYLNHPFIIKLNYAFQTPKNLYMVLDYCPNGDLMTHLGEKSRFPESVAKFYIAEIILAIEYLHTLDIVYRDLKPENILLDRAGHIRLADFGLAKENVNPLNPAMSFCGSPAYLAPELLSKTGSEKSADVYGIGAILFELLCGMPPFYSDNIKELFRNIKRGMLQFPKIVKNEAQDIMRQLMNKDPNKRPKLSQVKSHVFFKDINWEELEMKVMKPPRLGSKWVQMDDYSEKVANPMANQFIEDEDYLEGSLDQVADFNFSRSSASYLG</sequence>
<dbReference type="PROSITE" id="PS00108">
    <property type="entry name" value="PROTEIN_KINASE_ST"/>
    <property type="match status" value="1"/>
</dbReference>
<dbReference type="Gene3D" id="1.25.40.20">
    <property type="entry name" value="Ankyrin repeat-containing domain"/>
    <property type="match status" value="1"/>
</dbReference>
<keyword evidence="2" id="KW-0723">Serine/threonine-protein kinase</keyword>
<evidence type="ECO:0000256" key="9">
    <source>
        <dbReference type="PROSITE-ProRule" id="PRU10141"/>
    </source>
</evidence>
<dbReference type="SUPFAM" id="SSF56112">
    <property type="entry name" value="Protein kinase-like (PK-like)"/>
    <property type="match status" value="1"/>
</dbReference>
<dbReference type="SUPFAM" id="SSF48403">
    <property type="entry name" value="Ankyrin repeat"/>
    <property type="match status" value="1"/>
</dbReference>
<evidence type="ECO:0000256" key="8">
    <source>
        <dbReference type="PROSITE-ProRule" id="PRU00023"/>
    </source>
</evidence>
<evidence type="ECO:0000256" key="7">
    <source>
        <dbReference type="ARBA" id="ARBA00022840"/>
    </source>
</evidence>
<feature type="domain" description="Ubiquitin-like" evidence="11">
    <location>
        <begin position="1"/>
        <end position="78"/>
    </location>
</feature>
<dbReference type="CDD" id="cd05123">
    <property type="entry name" value="STKc_AGC"/>
    <property type="match status" value="1"/>
</dbReference>
<evidence type="ECO:0000313" key="12">
    <source>
        <dbReference type="EMBL" id="OMJ86312.1"/>
    </source>
</evidence>
<evidence type="ECO:0000259" key="11">
    <source>
        <dbReference type="PROSITE" id="PS50053"/>
    </source>
</evidence>
<dbReference type="InterPro" id="IPR011993">
    <property type="entry name" value="PH-like_dom_sf"/>
</dbReference>
<evidence type="ECO:0000256" key="6">
    <source>
        <dbReference type="ARBA" id="ARBA00022777"/>
    </source>
</evidence>
<dbReference type="Gene3D" id="2.30.29.30">
    <property type="entry name" value="Pleckstrin-homology domain (PH domain)/Phosphotyrosine-binding domain (PTB)"/>
    <property type="match status" value="1"/>
</dbReference>
<dbReference type="InterPro" id="IPR017441">
    <property type="entry name" value="Protein_kinase_ATP_BS"/>
</dbReference>
<feature type="domain" description="Protein kinase" evidence="10">
    <location>
        <begin position="444"/>
        <end position="696"/>
    </location>
</feature>
<dbReference type="PANTHER" id="PTHR24351">
    <property type="entry name" value="RIBOSOMAL PROTEIN S6 KINASE"/>
    <property type="match status" value="1"/>
</dbReference>
<keyword evidence="6" id="KW-0418">Kinase</keyword>
<dbReference type="Gene3D" id="3.30.200.20">
    <property type="entry name" value="Phosphorylase Kinase, domain 1"/>
    <property type="match status" value="1"/>
</dbReference>
<name>A0A1R2CBF3_9CILI</name>
<dbReference type="PROSITE" id="PS50053">
    <property type="entry name" value="UBIQUITIN_2"/>
    <property type="match status" value="1"/>
</dbReference>
<dbReference type="AlphaFoldDB" id="A0A1R2CBF3"/>
<accession>A0A1R2CBF3</accession>
<feature type="repeat" description="ANK" evidence="8">
    <location>
        <begin position="225"/>
        <end position="257"/>
    </location>
</feature>
<reference evidence="12 13" key="1">
    <citation type="submission" date="2016-11" db="EMBL/GenBank/DDBJ databases">
        <title>The macronuclear genome of Stentor coeruleus: a giant cell with tiny introns.</title>
        <authorList>
            <person name="Slabodnick M."/>
            <person name="Ruby J.G."/>
            <person name="Reiff S.B."/>
            <person name="Swart E.C."/>
            <person name="Gosai S."/>
            <person name="Prabakaran S."/>
            <person name="Witkowska E."/>
            <person name="Larue G.E."/>
            <person name="Fisher S."/>
            <person name="Freeman R.M."/>
            <person name="Gunawardena J."/>
            <person name="Chu W."/>
            <person name="Stover N.A."/>
            <person name="Gregory B.D."/>
            <person name="Nowacki M."/>
            <person name="Derisi J."/>
            <person name="Roy S.W."/>
            <person name="Marshall W.F."/>
            <person name="Sood P."/>
        </authorList>
    </citation>
    <scope>NUCLEOTIDE SEQUENCE [LARGE SCALE GENOMIC DNA]</scope>
    <source>
        <strain evidence="12">WM001</strain>
    </source>
</reference>
<dbReference type="Proteomes" id="UP000187209">
    <property type="component" value="Unassembled WGS sequence"/>
</dbReference>
<dbReference type="SMART" id="SM00220">
    <property type="entry name" value="S_TKc"/>
    <property type="match status" value="1"/>
</dbReference>
<dbReference type="PROSITE" id="PS00107">
    <property type="entry name" value="PROTEIN_KINASE_ATP"/>
    <property type="match status" value="1"/>
</dbReference>
<gene>
    <name evidence="12" type="ORF">SteCoe_12226</name>
</gene>
<evidence type="ECO:0000256" key="4">
    <source>
        <dbReference type="ARBA" id="ARBA00022679"/>
    </source>
</evidence>
<dbReference type="Gene3D" id="1.10.510.10">
    <property type="entry name" value="Transferase(Phosphotransferase) domain 1"/>
    <property type="match status" value="1"/>
</dbReference>
<dbReference type="InterPro" id="IPR029071">
    <property type="entry name" value="Ubiquitin-like_domsf"/>
</dbReference>
<comment type="caution">
    <text evidence="12">The sequence shown here is derived from an EMBL/GenBank/DDBJ whole genome shotgun (WGS) entry which is preliminary data.</text>
</comment>
<evidence type="ECO:0008006" key="14">
    <source>
        <dbReference type="Google" id="ProtNLM"/>
    </source>
</evidence>
<feature type="binding site" evidence="9">
    <location>
        <position position="473"/>
    </location>
    <ligand>
        <name>ATP</name>
        <dbReference type="ChEBI" id="CHEBI:30616"/>
    </ligand>
</feature>
<evidence type="ECO:0000259" key="10">
    <source>
        <dbReference type="PROSITE" id="PS50011"/>
    </source>
</evidence>
<dbReference type="PROSITE" id="PS50011">
    <property type="entry name" value="PROTEIN_KINASE_DOM"/>
    <property type="match status" value="1"/>
</dbReference>
<keyword evidence="8" id="KW-0040">ANK repeat</keyword>
<protein>
    <recommendedName>
        <fullName evidence="14">Non-specific serine/threonine protein kinase</fullName>
    </recommendedName>
</protein>
<keyword evidence="7 9" id="KW-0067">ATP-binding</keyword>
<keyword evidence="13" id="KW-1185">Reference proteome</keyword>
<evidence type="ECO:0000313" key="13">
    <source>
        <dbReference type="Proteomes" id="UP000187209"/>
    </source>
</evidence>
<dbReference type="SUPFAM" id="SSF50729">
    <property type="entry name" value="PH domain-like"/>
    <property type="match status" value="1"/>
</dbReference>
<dbReference type="Pfam" id="PF00069">
    <property type="entry name" value="Pkinase"/>
    <property type="match status" value="1"/>
</dbReference>
<evidence type="ECO:0000256" key="5">
    <source>
        <dbReference type="ARBA" id="ARBA00022741"/>
    </source>
</evidence>
<dbReference type="InterPro" id="IPR008271">
    <property type="entry name" value="Ser/Thr_kinase_AS"/>
</dbReference>
<dbReference type="InterPro" id="IPR002110">
    <property type="entry name" value="Ankyrin_rpt"/>
</dbReference>
<dbReference type="FunFam" id="3.30.200.20:FF:000042">
    <property type="entry name" value="Aurora kinase A"/>
    <property type="match status" value="1"/>
</dbReference>